<evidence type="ECO:0000256" key="2">
    <source>
        <dbReference type="ARBA" id="ARBA00023315"/>
    </source>
</evidence>
<dbReference type="GO" id="GO:0016747">
    <property type="term" value="F:acyltransferase activity, transferring groups other than amino-acyl groups"/>
    <property type="evidence" value="ECO:0007669"/>
    <property type="project" value="InterPro"/>
</dbReference>
<dbReference type="Gene3D" id="1.10.10.10">
    <property type="entry name" value="Winged helix-like DNA-binding domain superfamily/Winged helix DNA-binding domain"/>
    <property type="match status" value="1"/>
</dbReference>
<dbReference type="InterPro" id="IPR036388">
    <property type="entry name" value="WH-like_DNA-bd_sf"/>
</dbReference>
<name>A0A3N4YJZ6_9MICO</name>
<dbReference type="Proteomes" id="UP000280501">
    <property type="component" value="Unassembled WGS sequence"/>
</dbReference>
<reference evidence="5 6" key="1">
    <citation type="submission" date="2018-11" db="EMBL/GenBank/DDBJ databases">
        <title>Sequencing the genomes of 1000 actinobacteria strains.</title>
        <authorList>
            <person name="Klenk H.-P."/>
        </authorList>
    </citation>
    <scope>NUCLEOTIDE SEQUENCE [LARGE SCALE GENOMIC DNA]</scope>
    <source>
        <strain evidence="5 6">DSM 15700</strain>
    </source>
</reference>
<dbReference type="PROSITE" id="PS51186">
    <property type="entry name" value="GNAT"/>
    <property type="match status" value="1"/>
</dbReference>
<proteinExistence type="predicted"/>
<dbReference type="PANTHER" id="PTHR43877:SF2">
    <property type="entry name" value="AMINOALKYLPHOSPHONATE N-ACETYLTRANSFERASE-RELATED"/>
    <property type="match status" value="1"/>
</dbReference>
<dbReference type="AlphaFoldDB" id="A0A3N4YJZ6"/>
<evidence type="ECO:0000259" key="4">
    <source>
        <dbReference type="PROSITE" id="PS51186"/>
    </source>
</evidence>
<dbReference type="InterPro" id="IPR036390">
    <property type="entry name" value="WH_DNA-bd_sf"/>
</dbReference>
<dbReference type="InterPro" id="IPR011991">
    <property type="entry name" value="ArsR-like_HTH"/>
</dbReference>
<dbReference type="CDD" id="cd00090">
    <property type="entry name" value="HTH_ARSR"/>
    <property type="match status" value="1"/>
</dbReference>
<dbReference type="Pfam" id="PF12802">
    <property type="entry name" value="MarR_2"/>
    <property type="match status" value="1"/>
</dbReference>
<dbReference type="InterPro" id="IPR000835">
    <property type="entry name" value="HTH_MarR-typ"/>
</dbReference>
<feature type="domain" description="HTH marR-type" evidence="3">
    <location>
        <begin position="26"/>
        <end position="160"/>
    </location>
</feature>
<keyword evidence="1 5" id="KW-0808">Transferase</keyword>
<dbReference type="Gene3D" id="3.40.630.30">
    <property type="match status" value="1"/>
</dbReference>
<dbReference type="PROSITE" id="PS50995">
    <property type="entry name" value="HTH_MARR_2"/>
    <property type="match status" value="1"/>
</dbReference>
<dbReference type="Pfam" id="PF00583">
    <property type="entry name" value="Acetyltransf_1"/>
    <property type="match status" value="1"/>
</dbReference>
<dbReference type="InterPro" id="IPR050832">
    <property type="entry name" value="Bact_Acetyltransf"/>
</dbReference>
<dbReference type="SMART" id="SM00347">
    <property type="entry name" value="HTH_MARR"/>
    <property type="match status" value="1"/>
</dbReference>
<sequence length="325" mass="35431">MAAAVPLGGTASTARISLTKVNDMSIDPRTAVVRRFNRSYTQRIGALEDSFLGMGAPLGTMRLLFEIGSRAGTVAELRARTGLDSGYVSRQLKRLGDDGLVSLGPDPADRRRRLVELTESGRALWEELEARSAERARTLLEPLTERQRDRLAGALAEADLLVRAASVTFETVDPLSPGARAAVGQYVAELATLFPFDPGEPSDEDAAQFRPPSGRFVLAVEDGEPAACGGLRDLGDGVAEIKRMWVHPGRRGAGLASRLLRHLETTAADAGHTAVRLDTNENLEAAIAMYDRAGYRRIDRYNDNPDATHFFEKRLKAWGTRPHEK</sequence>
<dbReference type="SUPFAM" id="SSF55729">
    <property type="entry name" value="Acyl-CoA N-acyltransferases (Nat)"/>
    <property type="match status" value="1"/>
</dbReference>
<dbReference type="PANTHER" id="PTHR43877">
    <property type="entry name" value="AMINOALKYLPHOSPHONATE N-ACETYLTRANSFERASE-RELATED-RELATED"/>
    <property type="match status" value="1"/>
</dbReference>
<protein>
    <submittedName>
        <fullName evidence="5">MarR family transcriptional regulator with acetyltransferase activity</fullName>
    </submittedName>
</protein>
<dbReference type="SUPFAM" id="SSF46785">
    <property type="entry name" value="Winged helix' DNA-binding domain"/>
    <property type="match status" value="1"/>
</dbReference>
<evidence type="ECO:0000259" key="3">
    <source>
        <dbReference type="PROSITE" id="PS50995"/>
    </source>
</evidence>
<dbReference type="InterPro" id="IPR000182">
    <property type="entry name" value="GNAT_dom"/>
</dbReference>
<feature type="domain" description="N-acetyltransferase" evidence="4">
    <location>
        <begin position="170"/>
        <end position="317"/>
    </location>
</feature>
<gene>
    <name evidence="5" type="ORF">EDD34_1681</name>
</gene>
<comment type="caution">
    <text evidence="5">The sequence shown here is derived from an EMBL/GenBank/DDBJ whole genome shotgun (WGS) entry which is preliminary data.</text>
</comment>
<keyword evidence="6" id="KW-1185">Reference proteome</keyword>
<dbReference type="CDD" id="cd04301">
    <property type="entry name" value="NAT_SF"/>
    <property type="match status" value="1"/>
</dbReference>
<keyword evidence="2" id="KW-0012">Acyltransferase</keyword>
<evidence type="ECO:0000313" key="6">
    <source>
        <dbReference type="Proteomes" id="UP000280501"/>
    </source>
</evidence>
<accession>A0A3N4YJZ6</accession>
<evidence type="ECO:0000256" key="1">
    <source>
        <dbReference type="ARBA" id="ARBA00022679"/>
    </source>
</evidence>
<dbReference type="InterPro" id="IPR016181">
    <property type="entry name" value="Acyl_CoA_acyltransferase"/>
</dbReference>
<dbReference type="GO" id="GO:0003700">
    <property type="term" value="F:DNA-binding transcription factor activity"/>
    <property type="evidence" value="ECO:0007669"/>
    <property type="project" value="InterPro"/>
</dbReference>
<organism evidence="5 6">
    <name type="scientific">Myceligenerans xiligouense</name>
    <dbReference type="NCBI Taxonomy" id="253184"/>
    <lineage>
        <taxon>Bacteria</taxon>
        <taxon>Bacillati</taxon>
        <taxon>Actinomycetota</taxon>
        <taxon>Actinomycetes</taxon>
        <taxon>Micrococcales</taxon>
        <taxon>Promicromonosporaceae</taxon>
        <taxon>Myceligenerans</taxon>
    </lineage>
</organism>
<evidence type="ECO:0000313" key="5">
    <source>
        <dbReference type="EMBL" id="RPF21063.1"/>
    </source>
</evidence>
<dbReference type="EMBL" id="RKQZ01000001">
    <property type="protein sequence ID" value="RPF21063.1"/>
    <property type="molecule type" value="Genomic_DNA"/>
</dbReference>